<keyword evidence="3" id="KW-0645">Protease</keyword>
<protein>
    <recommendedName>
        <fullName evidence="1">ATP-dependent Clp protease adapter protein ClpS</fullName>
    </recommendedName>
</protein>
<dbReference type="InterPro" id="IPR003769">
    <property type="entry name" value="ClpS_core"/>
</dbReference>
<evidence type="ECO:0000313" key="3">
    <source>
        <dbReference type="EMBL" id="GAA5527713.1"/>
    </source>
</evidence>
<keyword evidence="3" id="KW-0378">Hydrolase</keyword>
<dbReference type="GO" id="GO:0006508">
    <property type="term" value="P:proteolysis"/>
    <property type="evidence" value="ECO:0007669"/>
    <property type="project" value="UniProtKB-KW"/>
</dbReference>
<reference evidence="3 4" key="1">
    <citation type="submission" date="2024-02" db="EMBL/GenBank/DDBJ databases">
        <title>Herpetosiphon gulosus NBRC 112829.</title>
        <authorList>
            <person name="Ichikawa N."/>
            <person name="Katano-Makiyama Y."/>
            <person name="Hidaka K."/>
        </authorList>
    </citation>
    <scope>NUCLEOTIDE SEQUENCE [LARGE SCALE GENOMIC DNA]</scope>
    <source>
        <strain evidence="3 4">NBRC 112829</strain>
    </source>
</reference>
<proteinExistence type="inferred from homology"/>
<gene>
    <name evidence="1 3" type="primary">clpS</name>
    <name evidence="3" type="ORF">Hgul01_01506</name>
</gene>
<comment type="subunit">
    <text evidence="1">Binds to the N-terminal domain of the chaperone ClpA.</text>
</comment>
<dbReference type="Gene3D" id="3.30.1390.10">
    <property type="match status" value="1"/>
</dbReference>
<comment type="caution">
    <text evidence="3">The sequence shown here is derived from an EMBL/GenBank/DDBJ whole genome shotgun (WGS) entry which is preliminary data.</text>
</comment>
<feature type="domain" description="Adaptor protein ClpS core" evidence="2">
    <location>
        <begin position="31"/>
        <end position="106"/>
    </location>
</feature>
<dbReference type="HAMAP" id="MF_00302">
    <property type="entry name" value="ClpS"/>
    <property type="match status" value="1"/>
</dbReference>
<dbReference type="SUPFAM" id="SSF54736">
    <property type="entry name" value="ClpS-like"/>
    <property type="match status" value="1"/>
</dbReference>
<dbReference type="InterPro" id="IPR022935">
    <property type="entry name" value="ClpS"/>
</dbReference>
<evidence type="ECO:0000256" key="1">
    <source>
        <dbReference type="HAMAP-Rule" id="MF_00302"/>
    </source>
</evidence>
<comment type="function">
    <text evidence="1">Involved in the modulation of the specificity of the ClpAP-mediated ATP-dependent protein degradation.</text>
</comment>
<dbReference type="PANTHER" id="PTHR33473">
    <property type="entry name" value="ATP-DEPENDENT CLP PROTEASE ADAPTER PROTEIN CLPS1, CHLOROPLASTIC"/>
    <property type="match status" value="1"/>
</dbReference>
<evidence type="ECO:0000313" key="4">
    <source>
        <dbReference type="Proteomes" id="UP001428290"/>
    </source>
</evidence>
<dbReference type="RefSeq" id="WP_012190738.1">
    <property type="nucleotide sequence ID" value="NZ_BAABRU010000004.1"/>
</dbReference>
<dbReference type="EMBL" id="BAABRU010000004">
    <property type="protein sequence ID" value="GAA5527713.1"/>
    <property type="molecule type" value="Genomic_DNA"/>
</dbReference>
<dbReference type="PANTHER" id="PTHR33473:SF19">
    <property type="entry name" value="ATP-DEPENDENT CLP PROTEASE ADAPTER PROTEIN CLPS"/>
    <property type="match status" value="1"/>
</dbReference>
<dbReference type="Pfam" id="PF02617">
    <property type="entry name" value="ClpS"/>
    <property type="match status" value="1"/>
</dbReference>
<name>A0ABP9WYQ1_9CHLR</name>
<dbReference type="Proteomes" id="UP001428290">
    <property type="component" value="Unassembled WGS sequence"/>
</dbReference>
<organism evidence="3 4">
    <name type="scientific">Herpetosiphon gulosus</name>
    <dbReference type="NCBI Taxonomy" id="1973496"/>
    <lineage>
        <taxon>Bacteria</taxon>
        <taxon>Bacillati</taxon>
        <taxon>Chloroflexota</taxon>
        <taxon>Chloroflexia</taxon>
        <taxon>Herpetosiphonales</taxon>
        <taxon>Herpetosiphonaceae</taxon>
        <taxon>Herpetosiphon</taxon>
    </lineage>
</organism>
<dbReference type="InterPro" id="IPR014719">
    <property type="entry name" value="Ribosomal_bL12_C/ClpS-like"/>
</dbReference>
<evidence type="ECO:0000259" key="2">
    <source>
        <dbReference type="Pfam" id="PF02617"/>
    </source>
</evidence>
<comment type="similarity">
    <text evidence="1">Belongs to the ClpS family.</text>
</comment>
<keyword evidence="4" id="KW-1185">Reference proteome</keyword>
<accession>A0ABP9WYQ1</accession>
<sequence>MNTRRDVATAEPQTTTDVELDFITLSDEELEKPYRVILQNDDITPMEVVVWVLEKVFEQSFEQAKRIMIEAHVKGHALVTILPFKEASARVYSAQSRARDMGFPLVLFLEPDF</sequence>
<dbReference type="GO" id="GO:0008233">
    <property type="term" value="F:peptidase activity"/>
    <property type="evidence" value="ECO:0007669"/>
    <property type="project" value="UniProtKB-KW"/>
</dbReference>